<accession>A0A834VA60</accession>
<feature type="domain" description="WH1" evidence="11">
    <location>
        <begin position="1"/>
        <end position="113"/>
    </location>
</feature>
<keyword evidence="9" id="KW-0966">Cell projection</keyword>
<evidence type="ECO:0000256" key="8">
    <source>
        <dbReference type="ARBA" id="ARBA00023212"/>
    </source>
</evidence>
<evidence type="ECO:0000256" key="3">
    <source>
        <dbReference type="ARBA" id="ARBA00009785"/>
    </source>
</evidence>
<keyword evidence="7" id="KW-0009">Actin-binding</keyword>
<dbReference type="GO" id="GO:0003779">
    <property type="term" value="F:actin binding"/>
    <property type="evidence" value="ECO:0007669"/>
    <property type="project" value="UniProtKB-KW"/>
</dbReference>
<dbReference type="OrthoDB" id="31170at2759"/>
<dbReference type="SUPFAM" id="SSF118370">
    <property type="entry name" value="Vasodilator-stimulated phosphoprotein, VASP, tetramerisation domain"/>
    <property type="match status" value="1"/>
</dbReference>
<keyword evidence="4" id="KW-0963">Cytoplasm</keyword>
<feature type="region of interest" description="Disordered" evidence="10">
    <location>
        <begin position="280"/>
        <end position="335"/>
    </location>
</feature>
<dbReference type="GO" id="GO:0030027">
    <property type="term" value="C:lamellipodium"/>
    <property type="evidence" value="ECO:0007669"/>
    <property type="project" value="UniProtKB-SubCell"/>
</dbReference>
<dbReference type="Pfam" id="PF08776">
    <property type="entry name" value="VASP_tetra"/>
    <property type="match status" value="1"/>
</dbReference>
<evidence type="ECO:0000256" key="10">
    <source>
        <dbReference type="SAM" id="MobiDB-lite"/>
    </source>
</evidence>
<dbReference type="GO" id="GO:0005856">
    <property type="term" value="C:cytoskeleton"/>
    <property type="evidence" value="ECO:0007669"/>
    <property type="project" value="UniProtKB-SubCell"/>
</dbReference>
<dbReference type="GO" id="GO:0030054">
    <property type="term" value="C:cell junction"/>
    <property type="evidence" value="ECO:0007669"/>
    <property type="project" value="UniProtKB-ARBA"/>
</dbReference>
<organism evidence="12">
    <name type="scientific">Sarcoptes scabiei</name>
    <name type="common">Itch mite</name>
    <name type="synonym">Acarus scabiei</name>
    <dbReference type="NCBI Taxonomy" id="52283"/>
    <lineage>
        <taxon>Eukaryota</taxon>
        <taxon>Metazoa</taxon>
        <taxon>Ecdysozoa</taxon>
        <taxon>Arthropoda</taxon>
        <taxon>Chelicerata</taxon>
        <taxon>Arachnida</taxon>
        <taxon>Acari</taxon>
        <taxon>Acariformes</taxon>
        <taxon>Sarcoptiformes</taxon>
        <taxon>Astigmata</taxon>
        <taxon>Psoroptidia</taxon>
        <taxon>Sarcoptoidea</taxon>
        <taxon>Sarcoptidae</taxon>
        <taxon>Sarcoptinae</taxon>
        <taxon>Sarcoptes</taxon>
    </lineage>
</organism>
<evidence type="ECO:0000256" key="6">
    <source>
        <dbReference type="ARBA" id="ARBA00023036"/>
    </source>
</evidence>
<dbReference type="PROSITE" id="PS50229">
    <property type="entry name" value="WH1"/>
    <property type="match status" value="1"/>
</dbReference>
<feature type="region of interest" description="Disordered" evidence="10">
    <location>
        <begin position="366"/>
        <end position="459"/>
    </location>
</feature>
<evidence type="ECO:0000313" key="14">
    <source>
        <dbReference type="Proteomes" id="UP000070412"/>
    </source>
</evidence>
<feature type="compositionally biased region" description="Pro residues" evidence="10">
    <location>
        <begin position="308"/>
        <end position="319"/>
    </location>
</feature>
<dbReference type="GO" id="GO:0005829">
    <property type="term" value="C:cytosol"/>
    <property type="evidence" value="ECO:0007669"/>
    <property type="project" value="UniProtKB-ARBA"/>
</dbReference>
<dbReference type="Proteomes" id="UP000070412">
    <property type="component" value="Unassembled WGS sequence"/>
</dbReference>
<comment type="similarity">
    <text evidence="3">Belongs to the Ena/VASP family.</text>
</comment>
<evidence type="ECO:0000256" key="5">
    <source>
        <dbReference type="ARBA" id="ARBA00022553"/>
    </source>
</evidence>
<proteinExistence type="inferred from homology"/>
<dbReference type="FunFam" id="2.30.29.30:FF:000047">
    <property type="entry name" value="vasodilator-stimulated phosphoprotein isoform X2"/>
    <property type="match status" value="1"/>
</dbReference>
<reference evidence="14" key="1">
    <citation type="journal article" date="2020" name="PLoS Negl. Trop. Dis.">
        <title>High-quality nuclear genome for Sarcoptes scabiei-A critical resource for a neglected parasite.</title>
        <authorList>
            <person name="Korhonen P.K."/>
            <person name="Gasser R.B."/>
            <person name="Ma G."/>
            <person name="Wang T."/>
            <person name="Stroehlein A.J."/>
            <person name="Young N.D."/>
            <person name="Ang C.S."/>
            <person name="Fernando D.D."/>
            <person name="Lu H.C."/>
            <person name="Taylor S."/>
            <person name="Reynolds S.L."/>
            <person name="Mofiz E."/>
            <person name="Najaraj S.H."/>
            <person name="Gowda H."/>
            <person name="Madugundu A."/>
            <person name="Renuse S."/>
            <person name="Holt D."/>
            <person name="Pandey A."/>
            <person name="Papenfuss A.T."/>
            <person name="Fischer K."/>
        </authorList>
    </citation>
    <scope>NUCLEOTIDE SEQUENCE [LARGE SCALE GENOMIC DNA]</scope>
</reference>
<dbReference type="EnsemblMetazoa" id="SSS_8204s_mrna">
    <property type="protein sequence ID" value="KAF7487679.1"/>
    <property type="gene ID" value="SSS_8204"/>
</dbReference>
<dbReference type="InterPro" id="IPR000697">
    <property type="entry name" value="WH1/EVH1_dom"/>
</dbReference>
<keyword evidence="8" id="KW-0206">Cytoskeleton</keyword>
<feature type="compositionally biased region" description="Low complexity" evidence="10">
    <location>
        <begin position="409"/>
        <end position="419"/>
    </location>
</feature>
<evidence type="ECO:0000313" key="13">
    <source>
        <dbReference type="EnsemblMetazoa" id="KAF7487679.1"/>
    </source>
</evidence>
<keyword evidence="6" id="KW-0729">SH3-binding</keyword>
<evidence type="ECO:0000256" key="7">
    <source>
        <dbReference type="ARBA" id="ARBA00023203"/>
    </source>
</evidence>
<dbReference type="Gene3D" id="2.30.29.30">
    <property type="entry name" value="Pleckstrin-homology domain (PH domain)/Phosphotyrosine-binding domain (PTB)"/>
    <property type="match status" value="1"/>
</dbReference>
<evidence type="ECO:0000256" key="9">
    <source>
        <dbReference type="ARBA" id="ARBA00023273"/>
    </source>
</evidence>
<dbReference type="PANTHER" id="PTHR11202:SF22">
    <property type="entry name" value="PROTEIN ENABLED"/>
    <property type="match status" value="1"/>
</dbReference>
<dbReference type="InterPro" id="IPR011993">
    <property type="entry name" value="PH-like_dom_sf"/>
</dbReference>
<dbReference type="InterPro" id="IPR038023">
    <property type="entry name" value="VASP_sf"/>
</dbReference>
<dbReference type="CDD" id="cd01207">
    <property type="entry name" value="EVH1_Ena_VASP-like"/>
    <property type="match status" value="1"/>
</dbReference>
<sequence length="501" mass="55220">MSNTETSIASARASVMIYDDTNKKWLPSGTSSGLSRVHIYHNIQNNTFRVVGRKLQDHEVVINCAILKNLKYNQATPIFHQWRENRQVYGLNFSSKDEADAFAHTMMKVIDLLNQNTYGISKPPQTAQQQPSQNAPVTMAQPVYGHIGPPEEFGEIRQNGWHNNTHNNNHHHINNLEPAPSSTMMHVNSVPMMHQLIQDPQIGPQQSQQLLGHPNMSTQQQPTYLSTGQLMHHRNSMPNTNAAGSIAQISSQQIMGSQIPPPPPLPSQSASTTNLTMANNKMMNNNSNLNLMNQNGPPAITPSATTNAPPPPPPPPPPTGSLIGSNASRLPPTNNAQVINNANVQNNPTINLAAAIANAKLKRTTSIKEDNDGSSTSASSSSIARNPAPGNLMDEMAKTLARRRAQAESNQSSSTTNTDNDNHRFGNGPQNKDNKIVNGYSPSKEDYNKDQRRTEEPKINGVLSENEMDKLRIDIMNDVRKELQKIKLDIIDALKMELNRR</sequence>
<comment type="subcellular location">
    <subcellularLocation>
        <location evidence="2">Cell projection</location>
        <location evidence="2">Lamellipodium</location>
    </subcellularLocation>
    <subcellularLocation>
        <location evidence="1">Cytoplasm</location>
        <location evidence="1">Cytoskeleton</location>
    </subcellularLocation>
</comment>
<dbReference type="InterPro" id="IPR014885">
    <property type="entry name" value="VASP_tetra"/>
</dbReference>
<dbReference type="Gene3D" id="1.20.5.1160">
    <property type="entry name" value="Vasodilator-stimulated phosphoprotein"/>
    <property type="match status" value="1"/>
</dbReference>
<dbReference type="PANTHER" id="PTHR11202">
    <property type="entry name" value="SPROUTY-RELATED, EVH1 DOMAIN-CONTAINING PROTEIN FAMILY MEMBER"/>
    <property type="match status" value="1"/>
</dbReference>
<keyword evidence="14" id="KW-1185">Reference proteome</keyword>
<evidence type="ECO:0000259" key="11">
    <source>
        <dbReference type="PROSITE" id="PS50229"/>
    </source>
</evidence>
<gene>
    <name evidence="12" type="ORF">SSS_8204</name>
</gene>
<dbReference type="GO" id="GO:0017124">
    <property type="term" value="F:SH3 domain binding"/>
    <property type="evidence" value="ECO:0007669"/>
    <property type="project" value="UniProtKB-KW"/>
</dbReference>
<keyword evidence="5" id="KW-0597">Phosphoprotein</keyword>
<feature type="compositionally biased region" description="Low complexity" evidence="10">
    <location>
        <begin position="280"/>
        <end position="307"/>
    </location>
</feature>
<dbReference type="Pfam" id="PF00568">
    <property type="entry name" value="WH1"/>
    <property type="match status" value="1"/>
</dbReference>
<reference evidence="13" key="3">
    <citation type="submission" date="2022-06" db="UniProtKB">
        <authorList>
            <consortium name="EnsemblMetazoa"/>
        </authorList>
    </citation>
    <scope>IDENTIFICATION</scope>
</reference>
<feature type="compositionally biased region" description="Basic and acidic residues" evidence="10">
    <location>
        <begin position="443"/>
        <end position="458"/>
    </location>
</feature>
<dbReference type="AlphaFoldDB" id="A0A834VA60"/>
<dbReference type="SUPFAM" id="SSF50729">
    <property type="entry name" value="PH domain-like"/>
    <property type="match status" value="1"/>
</dbReference>
<evidence type="ECO:0000256" key="4">
    <source>
        <dbReference type="ARBA" id="ARBA00022490"/>
    </source>
</evidence>
<reference evidence="12" key="2">
    <citation type="submission" date="2020-01" db="EMBL/GenBank/DDBJ databases">
        <authorList>
            <person name="Korhonen P.K.K."/>
            <person name="Guangxu M.G."/>
            <person name="Wang T.W."/>
            <person name="Stroehlein A.J.S."/>
            <person name="Young N.D."/>
            <person name="Ang C.-S.A."/>
            <person name="Fernando D.W.F."/>
            <person name="Lu H.L."/>
            <person name="Taylor S.T."/>
            <person name="Ehtesham M.E.M."/>
            <person name="Najaraj S.H.N."/>
            <person name="Harsha G.H.G."/>
            <person name="Madugundu A.M."/>
            <person name="Renuse S.R."/>
            <person name="Holt D.H."/>
            <person name="Pandey A.P."/>
            <person name="Papenfuss A.P."/>
            <person name="Gasser R.B.G."/>
            <person name="Fischer K.F."/>
        </authorList>
    </citation>
    <scope>NUCLEOTIDE SEQUENCE</scope>
    <source>
        <strain evidence="12">SSS_KF_BRIS2020</strain>
    </source>
</reference>
<dbReference type="SMART" id="SM00461">
    <property type="entry name" value="WH1"/>
    <property type="match status" value="1"/>
</dbReference>
<dbReference type="EMBL" id="WVUK01000066">
    <property type="protein sequence ID" value="KAF7487679.1"/>
    <property type="molecule type" value="Genomic_DNA"/>
</dbReference>
<evidence type="ECO:0000313" key="12">
    <source>
        <dbReference type="EMBL" id="KAF7487679.1"/>
    </source>
</evidence>
<name>A0A834VA60_SARSC</name>
<protein>
    <submittedName>
        <fullName evidence="12">Protein enabled -like protein</fullName>
    </submittedName>
</protein>
<evidence type="ECO:0000256" key="2">
    <source>
        <dbReference type="ARBA" id="ARBA00004510"/>
    </source>
</evidence>
<evidence type="ECO:0000256" key="1">
    <source>
        <dbReference type="ARBA" id="ARBA00004245"/>
    </source>
</evidence>